<keyword evidence="2" id="KW-1185">Reference proteome</keyword>
<evidence type="ECO:0000313" key="1">
    <source>
        <dbReference type="EMBL" id="CAH0053299.1"/>
    </source>
</evidence>
<dbReference type="EMBL" id="CABFOC020000045">
    <property type="protein sequence ID" value="CAH0053299.1"/>
    <property type="molecule type" value="Genomic_DNA"/>
</dbReference>
<comment type="caution">
    <text evidence="1">The sequence shown here is derived from an EMBL/GenBank/DDBJ whole genome shotgun (WGS) entry which is preliminary data.</text>
</comment>
<proteinExistence type="predicted"/>
<protein>
    <submittedName>
        <fullName evidence="1">Uncharacterized protein</fullName>
    </submittedName>
</protein>
<dbReference type="Proteomes" id="UP000775872">
    <property type="component" value="Unassembled WGS sequence"/>
</dbReference>
<dbReference type="AlphaFoldDB" id="A0A9N9ZCW1"/>
<name>A0A9N9ZCW1_9HYPO</name>
<accession>A0A9N9ZCW1</accession>
<gene>
    <name evidence="1" type="ORF">CSOL1703_00005171</name>
</gene>
<organism evidence="1 2">
    <name type="scientific">Clonostachys solani</name>
    <dbReference type="NCBI Taxonomy" id="160281"/>
    <lineage>
        <taxon>Eukaryota</taxon>
        <taxon>Fungi</taxon>
        <taxon>Dikarya</taxon>
        <taxon>Ascomycota</taxon>
        <taxon>Pezizomycotina</taxon>
        <taxon>Sordariomycetes</taxon>
        <taxon>Hypocreomycetidae</taxon>
        <taxon>Hypocreales</taxon>
        <taxon>Bionectriaceae</taxon>
        <taxon>Clonostachys</taxon>
    </lineage>
</organism>
<reference evidence="1" key="1">
    <citation type="submission" date="2021-10" db="EMBL/GenBank/DDBJ databases">
        <authorList>
            <person name="Piombo E."/>
        </authorList>
    </citation>
    <scope>NUCLEOTIDE SEQUENCE</scope>
</reference>
<evidence type="ECO:0000313" key="2">
    <source>
        <dbReference type="Proteomes" id="UP000775872"/>
    </source>
</evidence>
<sequence length="66" mass="7531">MRPVEISIECSISKASTFPVARETNDGNVHEERSAHMCSLAKDATHIPYIKMMMTLGVWEVYTRPY</sequence>